<organism evidence="1 2">
    <name type="scientific">Polaribacter pacificus</name>
    <dbReference type="NCBI Taxonomy" id="1775173"/>
    <lineage>
        <taxon>Bacteria</taxon>
        <taxon>Pseudomonadati</taxon>
        <taxon>Bacteroidota</taxon>
        <taxon>Flavobacteriia</taxon>
        <taxon>Flavobacteriales</taxon>
        <taxon>Flavobacteriaceae</taxon>
    </lineage>
</organism>
<keyword evidence="2" id="KW-1185">Reference proteome</keyword>
<accession>A0A917HS86</accession>
<sequence length="124" mass="14693">MLDWRLGLGLLRLMREKEYTFGLKHMNPDHKEITDVFEIINKCVETYSKVDTNTEMVIGDKINYLKTVKGDPLVGKRTEYKLIKHPFWHEEQTMRESETLFGENSINSFHKTESIFDTLRIVKL</sequence>
<dbReference type="EMBL" id="BMJW01000001">
    <property type="protein sequence ID" value="GGG88517.1"/>
    <property type="molecule type" value="Genomic_DNA"/>
</dbReference>
<reference evidence="1" key="1">
    <citation type="journal article" date="2014" name="Int. J. Syst. Evol. Microbiol.">
        <title>Complete genome sequence of Corynebacterium casei LMG S-19264T (=DSM 44701T), isolated from a smear-ripened cheese.</title>
        <authorList>
            <consortium name="US DOE Joint Genome Institute (JGI-PGF)"/>
            <person name="Walter F."/>
            <person name="Albersmeier A."/>
            <person name="Kalinowski J."/>
            <person name="Ruckert C."/>
        </authorList>
    </citation>
    <scope>NUCLEOTIDE SEQUENCE</scope>
    <source>
        <strain evidence="1">CGMCC 1.15763</strain>
    </source>
</reference>
<name>A0A917HS86_9FLAO</name>
<reference evidence="1" key="2">
    <citation type="submission" date="2020-09" db="EMBL/GenBank/DDBJ databases">
        <authorList>
            <person name="Sun Q."/>
            <person name="Zhou Y."/>
        </authorList>
    </citation>
    <scope>NUCLEOTIDE SEQUENCE</scope>
    <source>
        <strain evidence="1">CGMCC 1.15763</strain>
    </source>
</reference>
<comment type="caution">
    <text evidence="1">The sequence shown here is derived from an EMBL/GenBank/DDBJ whole genome shotgun (WGS) entry which is preliminary data.</text>
</comment>
<protein>
    <submittedName>
        <fullName evidence="1">Uncharacterized protein</fullName>
    </submittedName>
</protein>
<evidence type="ECO:0000313" key="1">
    <source>
        <dbReference type="EMBL" id="GGG88517.1"/>
    </source>
</evidence>
<gene>
    <name evidence="1" type="ORF">GCM10011416_00960</name>
</gene>
<evidence type="ECO:0000313" key="2">
    <source>
        <dbReference type="Proteomes" id="UP000633278"/>
    </source>
</evidence>
<proteinExistence type="predicted"/>
<dbReference type="Proteomes" id="UP000633278">
    <property type="component" value="Unassembled WGS sequence"/>
</dbReference>
<dbReference type="AlphaFoldDB" id="A0A917HS86"/>